<sequence>MDEEKNTNNLHDLEEEEKEESDQDDAVSLSDYLTDDQEVLDSSSSTVLRCSSNNDYSFEFPFNGGSSSTSANTGQNGVAFVTAVNFFGSPFDDRFRQDQKSTSNFILPVKSKSCRSPPAPATESLRYRQQHRHYLSDSRKHKVLFGLAKIPTKMELSDIKKRQSKRNPAPVVPGETAVGGGGKRHSSVLVVPFKQCGVHIASVLAKASFGCVSRV</sequence>
<gene>
    <name evidence="2" type="ORF">Dsin_004260</name>
</gene>
<dbReference type="PANTHER" id="PTHR34130">
    <property type="entry name" value="OS08G0243800 PROTEIN"/>
    <property type="match status" value="1"/>
</dbReference>
<evidence type="ECO:0000313" key="3">
    <source>
        <dbReference type="Proteomes" id="UP001281410"/>
    </source>
</evidence>
<feature type="region of interest" description="Disordered" evidence="1">
    <location>
        <begin position="160"/>
        <end position="179"/>
    </location>
</feature>
<reference evidence="2" key="1">
    <citation type="journal article" date="2023" name="Plant J.">
        <title>Genome sequences and population genomics provide insights into the demographic history, inbreeding, and mutation load of two 'living fossil' tree species of Dipteronia.</title>
        <authorList>
            <person name="Feng Y."/>
            <person name="Comes H.P."/>
            <person name="Chen J."/>
            <person name="Zhu S."/>
            <person name="Lu R."/>
            <person name="Zhang X."/>
            <person name="Li P."/>
            <person name="Qiu J."/>
            <person name="Olsen K.M."/>
            <person name="Qiu Y."/>
        </authorList>
    </citation>
    <scope>NUCLEOTIDE SEQUENCE</scope>
    <source>
        <strain evidence="2">NBL</strain>
    </source>
</reference>
<feature type="region of interest" description="Disordered" evidence="1">
    <location>
        <begin position="1"/>
        <end position="38"/>
    </location>
</feature>
<comment type="caution">
    <text evidence="2">The sequence shown here is derived from an EMBL/GenBank/DDBJ whole genome shotgun (WGS) entry which is preliminary data.</text>
</comment>
<accession>A0AAE0BAH5</accession>
<dbReference type="AlphaFoldDB" id="A0AAE0BAH5"/>
<proteinExistence type="predicted"/>
<protein>
    <submittedName>
        <fullName evidence="2">Uncharacterized protein</fullName>
    </submittedName>
</protein>
<organism evidence="2 3">
    <name type="scientific">Dipteronia sinensis</name>
    <dbReference type="NCBI Taxonomy" id="43782"/>
    <lineage>
        <taxon>Eukaryota</taxon>
        <taxon>Viridiplantae</taxon>
        <taxon>Streptophyta</taxon>
        <taxon>Embryophyta</taxon>
        <taxon>Tracheophyta</taxon>
        <taxon>Spermatophyta</taxon>
        <taxon>Magnoliopsida</taxon>
        <taxon>eudicotyledons</taxon>
        <taxon>Gunneridae</taxon>
        <taxon>Pentapetalae</taxon>
        <taxon>rosids</taxon>
        <taxon>malvids</taxon>
        <taxon>Sapindales</taxon>
        <taxon>Sapindaceae</taxon>
        <taxon>Hippocastanoideae</taxon>
        <taxon>Acereae</taxon>
        <taxon>Dipteronia</taxon>
    </lineage>
</organism>
<keyword evidence="3" id="KW-1185">Reference proteome</keyword>
<dbReference type="EMBL" id="JANJYJ010000001">
    <property type="protein sequence ID" value="KAK3232379.1"/>
    <property type="molecule type" value="Genomic_DNA"/>
</dbReference>
<dbReference type="PANTHER" id="PTHR34130:SF8">
    <property type="entry name" value="TRANSMEMBRANE PROTEIN"/>
    <property type="match status" value="1"/>
</dbReference>
<dbReference type="Proteomes" id="UP001281410">
    <property type="component" value="Unassembled WGS sequence"/>
</dbReference>
<feature type="compositionally biased region" description="Acidic residues" evidence="1">
    <location>
        <begin position="13"/>
        <end position="25"/>
    </location>
</feature>
<evidence type="ECO:0000313" key="2">
    <source>
        <dbReference type="EMBL" id="KAK3232379.1"/>
    </source>
</evidence>
<name>A0AAE0BAH5_9ROSI</name>
<evidence type="ECO:0000256" key="1">
    <source>
        <dbReference type="SAM" id="MobiDB-lite"/>
    </source>
</evidence>